<sequence>MDTSPVIYYVEAVPAFAEVVREIFTLIGQGHIVGVVSPVTLAECVTLPMRLRQIEVQQRFMDLLTGTEGILFVNIDAAIGQQAADLRISYGLKLPGALQLATAIAAGCEAFLTNDVALKRVTKLRVLVLGELEV</sequence>
<evidence type="ECO:0000313" key="3">
    <source>
        <dbReference type="Proteomes" id="UP000667802"/>
    </source>
</evidence>
<comment type="caution">
    <text evidence="2">The sequence shown here is derived from an EMBL/GenBank/DDBJ whole genome shotgun (WGS) entry which is preliminary data.</text>
</comment>
<dbReference type="CDD" id="cd09854">
    <property type="entry name" value="PIN_VapC-like"/>
    <property type="match status" value="1"/>
</dbReference>
<organism evidence="2 3">
    <name type="scientific">Aetokthonos hydrillicola Thurmond2011</name>
    <dbReference type="NCBI Taxonomy" id="2712845"/>
    <lineage>
        <taxon>Bacteria</taxon>
        <taxon>Bacillati</taxon>
        <taxon>Cyanobacteriota</taxon>
        <taxon>Cyanophyceae</taxon>
        <taxon>Nostocales</taxon>
        <taxon>Hapalosiphonaceae</taxon>
        <taxon>Aetokthonos</taxon>
    </lineage>
</organism>
<reference evidence="3" key="1">
    <citation type="journal article" date="2021" name="Science">
        <title>Hunting the eagle killer: A cyanobacterial neurotoxin causes vacuolar myelinopathy.</title>
        <authorList>
            <person name="Breinlinger S."/>
            <person name="Phillips T.J."/>
            <person name="Haram B.N."/>
            <person name="Mares J."/>
            <person name="Martinez Yerena J.A."/>
            <person name="Hrouzek P."/>
            <person name="Sobotka R."/>
            <person name="Henderson W.M."/>
            <person name="Schmieder P."/>
            <person name="Williams S.M."/>
            <person name="Lauderdale J.D."/>
            <person name="Wilde H.D."/>
            <person name="Gerrin W."/>
            <person name="Kust A."/>
            <person name="Washington J.W."/>
            <person name="Wagner C."/>
            <person name="Geier B."/>
            <person name="Liebeke M."/>
            <person name="Enke H."/>
            <person name="Niedermeyer T.H.J."/>
            <person name="Wilde S.B."/>
        </authorList>
    </citation>
    <scope>NUCLEOTIDE SEQUENCE [LARGE SCALE GENOMIC DNA]</scope>
    <source>
        <strain evidence="3">Thurmond2011</strain>
    </source>
</reference>
<dbReference type="Pfam" id="PF01850">
    <property type="entry name" value="PIN"/>
    <property type="match status" value="1"/>
</dbReference>
<accession>A0AAP5I907</accession>
<dbReference type="Gene3D" id="3.40.50.1010">
    <property type="entry name" value="5'-nuclease"/>
    <property type="match status" value="1"/>
</dbReference>
<dbReference type="SUPFAM" id="SSF88723">
    <property type="entry name" value="PIN domain-like"/>
    <property type="match status" value="1"/>
</dbReference>
<dbReference type="InterPro" id="IPR002716">
    <property type="entry name" value="PIN_dom"/>
</dbReference>
<feature type="domain" description="PIN" evidence="1">
    <location>
        <begin position="2"/>
        <end position="123"/>
    </location>
</feature>
<dbReference type="AlphaFoldDB" id="A0AAP5I907"/>
<evidence type="ECO:0000313" key="2">
    <source>
        <dbReference type="EMBL" id="MDR9897187.1"/>
    </source>
</evidence>
<evidence type="ECO:0000259" key="1">
    <source>
        <dbReference type="Pfam" id="PF01850"/>
    </source>
</evidence>
<dbReference type="RefSeq" id="WP_208341478.1">
    <property type="nucleotide sequence ID" value="NZ_CAWQFN010000903.1"/>
</dbReference>
<dbReference type="Proteomes" id="UP000667802">
    <property type="component" value="Unassembled WGS sequence"/>
</dbReference>
<proteinExistence type="predicted"/>
<keyword evidence="3" id="KW-1185">Reference proteome</keyword>
<protein>
    <submittedName>
        <fullName evidence="2">Type II toxin-antitoxin system VapC family toxin</fullName>
    </submittedName>
</protein>
<dbReference type="EMBL" id="JAALHA020000011">
    <property type="protein sequence ID" value="MDR9897187.1"/>
    <property type="molecule type" value="Genomic_DNA"/>
</dbReference>
<dbReference type="InterPro" id="IPR029060">
    <property type="entry name" value="PIN-like_dom_sf"/>
</dbReference>
<gene>
    <name evidence="2" type="ORF">G7B40_021845</name>
</gene>
<name>A0AAP5I907_9CYAN</name>